<reference evidence="3 4" key="1">
    <citation type="submission" date="2018-04" db="EMBL/GenBank/DDBJ databases">
        <authorList>
            <person name="Vogel A."/>
        </authorList>
    </citation>
    <scope>NUCLEOTIDE SEQUENCE [LARGE SCALE GENOMIC DNA]</scope>
</reference>
<gene>
    <name evidence="3" type="ORF">CCAM_LOCUS8845</name>
</gene>
<keyword evidence="2" id="KW-0472">Membrane</keyword>
<keyword evidence="2" id="KW-0812">Transmembrane</keyword>
<evidence type="ECO:0000313" key="3">
    <source>
        <dbReference type="EMBL" id="VFQ67069.1"/>
    </source>
</evidence>
<dbReference type="AlphaFoldDB" id="A0A484KV33"/>
<keyword evidence="2" id="KW-1133">Transmembrane helix</keyword>
<feature type="transmembrane region" description="Helical" evidence="2">
    <location>
        <begin position="20"/>
        <end position="37"/>
    </location>
</feature>
<protein>
    <submittedName>
        <fullName evidence="3">Uncharacterized protein</fullName>
    </submittedName>
</protein>
<organism evidence="3 4">
    <name type="scientific">Cuscuta campestris</name>
    <dbReference type="NCBI Taxonomy" id="132261"/>
    <lineage>
        <taxon>Eukaryota</taxon>
        <taxon>Viridiplantae</taxon>
        <taxon>Streptophyta</taxon>
        <taxon>Embryophyta</taxon>
        <taxon>Tracheophyta</taxon>
        <taxon>Spermatophyta</taxon>
        <taxon>Magnoliopsida</taxon>
        <taxon>eudicotyledons</taxon>
        <taxon>Gunneridae</taxon>
        <taxon>Pentapetalae</taxon>
        <taxon>asterids</taxon>
        <taxon>lamiids</taxon>
        <taxon>Solanales</taxon>
        <taxon>Convolvulaceae</taxon>
        <taxon>Cuscuteae</taxon>
        <taxon>Cuscuta</taxon>
        <taxon>Cuscuta subgen. Grammica</taxon>
        <taxon>Cuscuta sect. Cleistogrammica</taxon>
    </lineage>
</organism>
<dbReference type="Gene3D" id="3.40.395.10">
    <property type="entry name" value="Adenoviral Proteinase, Chain A"/>
    <property type="match status" value="1"/>
</dbReference>
<keyword evidence="4" id="KW-1185">Reference proteome</keyword>
<feature type="region of interest" description="Disordered" evidence="1">
    <location>
        <begin position="116"/>
        <end position="135"/>
    </location>
</feature>
<feature type="transmembrane region" description="Helical" evidence="2">
    <location>
        <begin position="57"/>
        <end position="78"/>
    </location>
</feature>
<proteinExistence type="predicted"/>
<dbReference type="Proteomes" id="UP000595140">
    <property type="component" value="Unassembled WGS sequence"/>
</dbReference>
<sequence>MDSIVFVFNLEKVSLHLSRLYLFLAFPDMYPISSFLTEEFLVENAKEAPGTPPNMHPVYLIFFFNFPFFIVFSSPTFFPKIPKSPFSHFNLHKRQNSDNSNSTSFFSVESTAAPAAPPLRRQSHPASSSAGSPTPPNRYDNCGVMVLAFLEYLLVGLPLSPDCSSEHMADFRCQFAARLWRGRKRTNI</sequence>
<evidence type="ECO:0000256" key="1">
    <source>
        <dbReference type="SAM" id="MobiDB-lite"/>
    </source>
</evidence>
<dbReference type="EMBL" id="OOIL02000561">
    <property type="protein sequence ID" value="VFQ67069.1"/>
    <property type="molecule type" value="Genomic_DNA"/>
</dbReference>
<name>A0A484KV33_9ASTE</name>
<evidence type="ECO:0000313" key="4">
    <source>
        <dbReference type="Proteomes" id="UP000595140"/>
    </source>
</evidence>
<accession>A0A484KV33</accession>
<evidence type="ECO:0000256" key="2">
    <source>
        <dbReference type="SAM" id="Phobius"/>
    </source>
</evidence>
<dbReference type="OrthoDB" id="1680482at2759"/>